<reference evidence="3" key="1">
    <citation type="journal article" date="2019" name="Int. J. Syst. Evol. Microbiol.">
        <title>The Global Catalogue of Microorganisms (GCM) 10K type strain sequencing project: providing services to taxonomists for standard genome sequencing and annotation.</title>
        <authorList>
            <consortium name="The Broad Institute Genomics Platform"/>
            <consortium name="The Broad Institute Genome Sequencing Center for Infectious Disease"/>
            <person name="Wu L."/>
            <person name="Ma J."/>
        </authorList>
    </citation>
    <scope>NUCLEOTIDE SEQUENCE [LARGE SCALE GENOMIC DNA]</scope>
    <source>
        <strain evidence="3">KCTC 12907</strain>
    </source>
</reference>
<dbReference type="Proteomes" id="UP001596378">
    <property type="component" value="Unassembled WGS sequence"/>
</dbReference>
<keyword evidence="3" id="KW-1185">Reference proteome</keyword>
<protein>
    <submittedName>
        <fullName evidence="2">Uncharacterized protein</fullName>
    </submittedName>
</protein>
<comment type="caution">
    <text evidence="2">The sequence shown here is derived from an EMBL/GenBank/DDBJ whole genome shotgun (WGS) entry which is preliminary data.</text>
</comment>
<sequence>MRADYAEQEIMSRVQRLLDNPQLIDDLTTSMNGKRTVDKKPLEQELQRLEKELADIDRKKGKYYRLYEEDILEPKELKAKINELSEIGQRLEQQQVVLRKKTSMNNSVPISPETVKELLTSFSAVFRNISHEKRKQLVHALIQEIAVTADREIGRIALRFNSQQLLTNEEHNTCEQSLAL</sequence>
<gene>
    <name evidence="2" type="ORF">ACFQMJ_18880</name>
</gene>
<evidence type="ECO:0000313" key="3">
    <source>
        <dbReference type="Proteomes" id="UP001596378"/>
    </source>
</evidence>
<accession>A0ABW2FES6</accession>
<feature type="coiled-coil region" evidence="1">
    <location>
        <begin position="39"/>
        <end position="66"/>
    </location>
</feature>
<organism evidence="2 3">
    <name type="scientific">Cohnella cellulosilytica</name>
    <dbReference type="NCBI Taxonomy" id="986710"/>
    <lineage>
        <taxon>Bacteria</taxon>
        <taxon>Bacillati</taxon>
        <taxon>Bacillota</taxon>
        <taxon>Bacilli</taxon>
        <taxon>Bacillales</taxon>
        <taxon>Paenibacillaceae</taxon>
        <taxon>Cohnella</taxon>
    </lineage>
</organism>
<evidence type="ECO:0000256" key="1">
    <source>
        <dbReference type="SAM" id="Coils"/>
    </source>
</evidence>
<evidence type="ECO:0000313" key="2">
    <source>
        <dbReference type="EMBL" id="MFC7150601.1"/>
    </source>
</evidence>
<dbReference type="EMBL" id="JBHTAI010000011">
    <property type="protein sequence ID" value="MFC7150601.1"/>
    <property type="molecule type" value="Genomic_DNA"/>
</dbReference>
<proteinExistence type="predicted"/>
<keyword evidence="1" id="KW-0175">Coiled coil</keyword>
<name>A0ABW2FES6_9BACL</name>
<dbReference type="RefSeq" id="WP_378052988.1">
    <property type="nucleotide sequence ID" value="NZ_JBHMDN010000069.1"/>
</dbReference>